<dbReference type="RefSeq" id="XP_066632711.1">
    <property type="nucleotide sequence ID" value="XM_066776869.1"/>
</dbReference>
<evidence type="ECO:0000313" key="3">
    <source>
        <dbReference type="Proteomes" id="UP001430584"/>
    </source>
</evidence>
<dbReference type="Proteomes" id="UP001430584">
    <property type="component" value="Unassembled WGS sequence"/>
</dbReference>
<evidence type="ECO:0000313" key="2">
    <source>
        <dbReference type="EMBL" id="KAL0259682.1"/>
    </source>
</evidence>
<name>A0ABR3CGB7_9PEZI</name>
<comment type="caution">
    <text evidence="2">The sequence shown here is derived from an EMBL/GenBank/DDBJ whole genome shotgun (WGS) entry which is preliminary data.</text>
</comment>
<dbReference type="InterPro" id="IPR040459">
    <property type="entry name" value="MJ1316"/>
</dbReference>
<feature type="domain" description="MJ1316 RNA cyclic group end recognition" evidence="1">
    <location>
        <begin position="89"/>
        <end position="161"/>
    </location>
</feature>
<sequence length="246" mass="27560">MTETQRTNARLSRSANLSALDLSFPLWVFDADQPAWPRKLAAIPPGSLPAKLTGWYVWPWEYGSDLRRIDDELPEGVTASAEKKKTGGIQDVLGRLRYDDGFEMEDFRVVYEAGDDGAREGVRDFSEWVFDDGGGRGEGYVAPRRIVRIERKWDGVPVWDRKTGVDVLTGSEAGPLVSYGMASLVHDDDGLIRATGVDVLDAGDKIRKAQFEFLNDEEATGPLFEVISLSERYLEIRRKNSEVIMN</sequence>
<reference evidence="2 3" key="1">
    <citation type="submission" date="2024-02" db="EMBL/GenBank/DDBJ databases">
        <title>De novo assembly and annotation of 12 fungi associated with fruit tree decline syndrome in Ontario, Canada.</title>
        <authorList>
            <person name="Sulman M."/>
            <person name="Ellouze W."/>
            <person name="Ilyukhin E."/>
        </authorList>
    </citation>
    <scope>NUCLEOTIDE SEQUENCE [LARGE SCALE GENOMIC DNA]</scope>
    <source>
        <strain evidence="2 3">FDS-637</strain>
    </source>
</reference>
<dbReference type="Pfam" id="PF04457">
    <property type="entry name" value="MJ1316"/>
    <property type="match status" value="1"/>
</dbReference>
<protein>
    <recommendedName>
        <fullName evidence="1">MJ1316 RNA cyclic group end recognition domain-containing protein</fullName>
    </recommendedName>
</protein>
<accession>A0ABR3CGB7</accession>
<keyword evidence="3" id="KW-1185">Reference proteome</keyword>
<organism evidence="2 3">
    <name type="scientific">Diplodia seriata</name>
    <dbReference type="NCBI Taxonomy" id="420778"/>
    <lineage>
        <taxon>Eukaryota</taxon>
        <taxon>Fungi</taxon>
        <taxon>Dikarya</taxon>
        <taxon>Ascomycota</taxon>
        <taxon>Pezizomycotina</taxon>
        <taxon>Dothideomycetes</taxon>
        <taxon>Dothideomycetes incertae sedis</taxon>
        <taxon>Botryosphaeriales</taxon>
        <taxon>Botryosphaeriaceae</taxon>
        <taxon>Diplodia</taxon>
    </lineage>
</organism>
<proteinExistence type="predicted"/>
<gene>
    <name evidence="2" type="ORF">SLS55_005419</name>
</gene>
<dbReference type="GeneID" id="92009504"/>
<evidence type="ECO:0000259" key="1">
    <source>
        <dbReference type="Pfam" id="PF04457"/>
    </source>
</evidence>
<dbReference type="EMBL" id="JAJVCZ030000005">
    <property type="protein sequence ID" value="KAL0259682.1"/>
    <property type="molecule type" value="Genomic_DNA"/>
</dbReference>